<evidence type="ECO:0000256" key="1">
    <source>
        <dbReference type="ARBA" id="ARBA00005568"/>
    </source>
</evidence>
<evidence type="ECO:0000256" key="2">
    <source>
        <dbReference type="ARBA" id="ARBA00022723"/>
    </source>
</evidence>
<dbReference type="EMBL" id="HBEP01017487">
    <property type="protein sequence ID" value="CAD8487601.1"/>
    <property type="molecule type" value="Transcribed_RNA"/>
</dbReference>
<dbReference type="GO" id="GO:0016832">
    <property type="term" value="F:aldehyde-lyase activity"/>
    <property type="evidence" value="ECO:0007669"/>
    <property type="project" value="TreeGrafter"/>
</dbReference>
<evidence type="ECO:0000256" key="3">
    <source>
        <dbReference type="ARBA" id="ARBA00023239"/>
    </source>
</evidence>
<dbReference type="PANTHER" id="PTHR30502:SF0">
    <property type="entry name" value="PHOSPHOENOLPYRUVATE CARBOXYLASE FAMILY PROTEIN"/>
    <property type="match status" value="1"/>
</dbReference>
<dbReference type="GO" id="GO:0005737">
    <property type="term" value="C:cytoplasm"/>
    <property type="evidence" value="ECO:0007669"/>
    <property type="project" value="TreeGrafter"/>
</dbReference>
<protein>
    <recommendedName>
        <fullName evidence="4">HpcH/HpaI aldolase/citrate lyase domain-containing protein</fullName>
    </recommendedName>
</protein>
<sequence length="207" mass="21219">MAQLHAAQAASAEAMVRVPCANDPVIVKQVLDLGVRSIMFPAVETAAEAAAAVASTRYPPRGCRGVMTTARMSGYAVEAVSLREYYEQAEREMCVTVQVESISAVEAIPEIAAVEGVDAIFVGPADLAASMGHLGEPNHPEVTAAIARAFALCSEAGVACGSISGDPGACRQMLSQGASFMAIGTDLSVLGSALRRAIGQVQGPGVE</sequence>
<dbReference type="AlphaFoldDB" id="A0A7S0HHL9"/>
<dbReference type="InterPro" id="IPR015813">
    <property type="entry name" value="Pyrv/PenolPyrv_kinase-like_dom"/>
</dbReference>
<comment type="similarity">
    <text evidence="1">Belongs to the HpcH/HpaI aldolase family.</text>
</comment>
<dbReference type="SUPFAM" id="SSF51621">
    <property type="entry name" value="Phosphoenolpyruvate/pyruvate domain"/>
    <property type="match status" value="1"/>
</dbReference>
<organism evidence="5">
    <name type="scientific">Phaeocystis antarctica</name>
    <dbReference type="NCBI Taxonomy" id="33657"/>
    <lineage>
        <taxon>Eukaryota</taxon>
        <taxon>Haptista</taxon>
        <taxon>Haptophyta</taxon>
        <taxon>Prymnesiophyceae</taxon>
        <taxon>Phaeocystales</taxon>
        <taxon>Phaeocystaceae</taxon>
        <taxon>Phaeocystis</taxon>
    </lineage>
</organism>
<dbReference type="PANTHER" id="PTHR30502">
    <property type="entry name" value="2-KETO-3-DEOXY-L-RHAMNONATE ALDOLASE"/>
    <property type="match status" value="1"/>
</dbReference>
<keyword evidence="2" id="KW-0479">Metal-binding</keyword>
<reference evidence="5" key="1">
    <citation type="submission" date="2021-01" db="EMBL/GenBank/DDBJ databases">
        <authorList>
            <person name="Corre E."/>
            <person name="Pelletier E."/>
            <person name="Niang G."/>
            <person name="Scheremetjew M."/>
            <person name="Finn R."/>
            <person name="Kale V."/>
            <person name="Holt S."/>
            <person name="Cochrane G."/>
            <person name="Meng A."/>
            <person name="Brown T."/>
            <person name="Cohen L."/>
        </authorList>
    </citation>
    <scope>NUCLEOTIDE SEQUENCE</scope>
    <source>
        <strain evidence="5">CCMP1374</strain>
    </source>
</reference>
<name>A0A7S0HHL9_9EUKA</name>
<dbReference type="InterPro" id="IPR050251">
    <property type="entry name" value="HpcH-HpaI_aldolase"/>
</dbReference>
<evidence type="ECO:0000313" key="5">
    <source>
        <dbReference type="EMBL" id="CAD8487601.1"/>
    </source>
</evidence>
<dbReference type="Gene3D" id="3.20.20.60">
    <property type="entry name" value="Phosphoenolpyruvate-binding domains"/>
    <property type="match status" value="1"/>
</dbReference>
<dbReference type="Pfam" id="PF03328">
    <property type="entry name" value="HpcH_HpaI"/>
    <property type="match status" value="1"/>
</dbReference>
<keyword evidence="3" id="KW-0456">Lyase</keyword>
<dbReference type="GO" id="GO:0046872">
    <property type="term" value="F:metal ion binding"/>
    <property type="evidence" value="ECO:0007669"/>
    <property type="project" value="UniProtKB-KW"/>
</dbReference>
<gene>
    <name evidence="5" type="ORF">PANT1444_LOCUS9870</name>
</gene>
<evidence type="ECO:0000259" key="4">
    <source>
        <dbReference type="Pfam" id="PF03328"/>
    </source>
</evidence>
<dbReference type="InterPro" id="IPR005000">
    <property type="entry name" value="Aldolase/citrate-lyase_domain"/>
</dbReference>
<proteinExistence type="inferred from homology"/>
<feature type="domain" description="HpcH/HpaI aldolase/citrate lyase" evidence="4">
    <location>
        <begin position="2"/>
        <end position="190"/>
    </location>
</feature>
<dbReference type="InterPro" id="IPR040442">
    <property type="entry name" value="Pyrv_kinase-like_dom_sf"/>
</dbReference>
<accession>A0A7S0HHL9</accession>